<dbReference type="InterPro" id="IPR051606">
    <property type="entry name" value="Polyketide_Oxido-like"/>
</dbReference>
<evidence type="ECO:0000313" key="2">
    <source>
        <dbReference type="EMBL" id="UQS82664.1"/>
    </source>
</evidence>
<dbReference type="SUPFAM" id="SSF51735">
    <property type="entry name" value="NAD(P)-binding Rossmann-fold domains"/>
    <property type="match status" value="1"/>
</dbReference>
<keyword evidence="3" id="KW-1185">Reference proteome</keyword>
<dbReference type="PANTHER" id="PTHR43355">
    <property type="entry name" value="FLAVIN REDUCTASE (NADPH)"/>
    <property type="match status" value="1"/>
</dbReference>
<dbReference type="Pfam" id="PF13460">
    <property type="entry name" value="NAD_binding_10"/>
    <property type="match status" value="1"/>
</dbReference>
<name>A0ABY4PAJ8_9LACO</name>
<evidence type="ECO:0000313" key="3">
    <source>
        <dbReference type="Proteomes" id="UP000831495"/>
    </source>
</evidence>
<accession>A0ABY4PAJ8</accession>
<sequence length="213" mass="24167">MRKKEIKSKNLLIIGAGGQIPRYLIPMLKEQTELQLTLFSSHADDLPYQNVQKITGDANDFKQLSHAMKNQDAVFMDFDKKSTTQLVVQAMEVNGVQRIIQAGVLGVDNEVVEPFWSWNQQILGITAAKNRGNEVLEASNLDYTYMRMTWLYNGEKNAYVVSPKNEPFTGVQISRKAIAQFVIDNLTGKRNDVKQSVGLWEPGSENKPKPDWY</sequence>
<organism evidence="2 3">
    <name type="scientific">Bombilactobacillus folatiphilus</name>
    <dbReference type="NCBI Taxonomy" id="2923362"/>
    <lineage>
        <taxon>Bacteria</taxon>
        <taxon>Bacillati</taxon>
        <taxon>Bacillota</taxon>
        <taxon>Bacilli</taxon>
        <taxon>Lactobacillales</taxon>
        <taxon>Lactobacillaceae</taxon>
        <taxon>Bombilactobacillus</taxon>
    </lineage>
</organism>
<dbReference type="EMBL" id="CP093366">
    <property type="protein sequence ID" value="UQS82664.1"/>
    <property type="molecule type" value="Genomic_DNA"/>
</dbReference>
<dbReference type="InterPro" id="IPR036291">
    <property type="entry name" value="NAD(P)-bd_dom_sf"/>
</dbReference>
<dbReference type="RefSeq" id="WP_249514942.1">
    <property type="nucleotide sequence ID" value="NZ_CP093366.1"/>
</dbReference>
<protein>
    <submittedName>
        <fullName evidence="2">NAD(P)H-binding protein</fullName>
    </submittedName>
</protein>
<dbReference type="PANTHER" id="PTHR43355:SF2">
    <property type="entry name" value="FLAVIN REDUCTASE (NADPH)"/>
    <property type="match status" value="1"/>
</dbReference>
<dbReference type="Proteomes" id="UP000831495">
    <property type="component" value="Chromosome"/>
</dbReference>
<dbReference type="InterPro" id="IPR016040">
    <property type="entry name" value="NAD(P)-bd_dom"/>
</dbReference>
<evidence type="ECO:0000259" key="1">
    <source>
        <dbReference type="Pfam" id="PF13460"/>
    </source>
</evidence>
<gene>
    <name evidence="2" type="ORF">MOO45_03190</name>
</gene>
<proteinExistence type="predicted"/>
<feature type="domain" description="NAD(P)-binding" evidence="1">
    <location>
        <begin position="15"/>
        <end position="187"/>
    </location>
</feature>
<reference evidence="2" key="1">
    <citation type="journal article" date="2022" name="Int. J. Syst. Evol. Microbiol.">
        <title>Apilactobacillus apisilvae sp. nov., Nicolia spurrieriana gen. nov. sp. nov., Bombilactobacillus folatiphilus sp. nov. and Bombilactobacillus thymidiniphilus sp. nov., four new lactic acid bacterial isolates from stingless bees Tetragonula carbonaria and Austroplebeia australis.</title>
        <authorList>
            <person name="Oliphant S.A."/>
            <person name="Watson-Haigh N.S."/>
            <person name="Sumby K.M."/>
            <person name="Gardner J."/>
            <person name="Groom S."/>
            <person name="Jiranek V."/>
        </authorList>
    </citation>
    <scope>NUCLEOTIDE SEQUENCE</scope>
    <source>
        <strain evidence="2">SG4_D2</strain>
    </source>
</reference>
<dbReference type="Gene3D" id="3.40.50.720">
    <property type="entry name" value="NAD(P)-binding Rossmann-like Domain"/>
    <property type="match status" value="1"/>
</dbReference>